<proteinExistence type="inferred from homology"/>
<evidence type="ECO:0000256" key="6">
    <source>
        <dbReference type="ARBA" id="ARBA00022989"/>
    </source>
</evidence>
<evidence type="ECO:0000256" key="2">
    <source>
        <dbReference type="ARBA" id="ARBA00007685"/>
    </source>
</evidence>
<evidence type="ECO:0000256" key="3">
    <source>
        <dbReference type="ARBA" id="ARBA00022692"/>
    </source>
</evidence>
<keyword evidence="7 8" id="KW-0472">Membrane</keyword>
<evidence type="ECO:0000313" key="10">
    <source>
        <dbReference type="Proteomes" id="UP000001396"/>
    </source>
</evidence>
<dbReference type="FunCoup" id="D3BQ26">
    <property type="interactions" value="5"/>
</dbReference>
<dbReference type="AlphaFoldDB" id="D3BQ26"/>
<evidence type="ECO:0000256" key="4">
    <source>
        <dbReference type="ARBA" id="ARBA00022824"/>
    </source>
</evidence>
<comment type="caution">
    <text evidence="9">The sequence shown here is derived from an EMBL/GenBank/DDBJ whole genome shotgun (WGS) entry which is preliminary data.</text>
</comment>
<dbReference type="SUPFAM" id="SSF103464">
    <property type="entry name" value="Oligosaccharyltransferase subunit ost4p"/>
    <property type="match status" value="1"/>
</dbReference>
<dbReference type="RefSeq" id="XP_020428709.1">
    <property type="nucleotide sequence ID" value="XM_020581124.1"/>
</dbReference>
<evidence type="ECO:0000256" key="7">
    <source>
        <dbReference type="ARBA" id="ARBA00023136"/>
    </source>
</evidence>
<accession>D3BQ26</accession>
<comment type="similarity">
    <text evidence="2">Belongs to the OST4 family.</text>
</comment>
<evidence type="ECO:0000256" key="8">
    <source>
        <dbReference type="SAM" id="Phobius"/>
    </source>
</evidence>
<reference evidence="9 10" key="1">
    <citation type="journal article" date="2011" name="Genome Res.">
        <title>Phylogeny-wide analysis of social amoeba genomes highlights ancient origins for complex intercellular communication.</title>
        <authorList>
            <person name="Heidel A.J."/>
            <person name="Lawal H.M."/>
            <person name="Felder M."/>
            <person name="Schilde C."/>
            <person name="Helps N.R."/>
            <person name="Tunggal B."/>
            <person name="Rivero F."/>
            <person name="John U."/>
            <person name="Schleicher M."/>
            <person name="Eichinger L."/>
            <person name="Platzer M."/>
            <person name="Noegel A.A."/>
            <person name="Schaap P."/>
            <person name="Gloeckner G."/>
        </authorList>
    </citation>
    <scope>NUCLEOTIDE SEQUENCE [LARGE SCALE GENOMIC DNA]</scope>
    <source>
        <strain evidence="10">ATCC 26659 / Pp 5 / PN500</strain>
    </source>
</reference>
<dbReference type="InterPro" id="IPR018943">
    <property type="entry name" value="Oligosaccaryltransferase"/>
</dbReference>
<dbReference type="GO" id="GO:0005789">
    <property type="term" value="C:endoplasmic reticulum membrane"/>
    <property type="evidence" value="ECO:0007669"/>
    <property type="project" value="UniProtKB-SubCell"/>
</dbReference>
<evidence type="ECO:0000256" key="1">
    <source>
        <dbReference type="ARBA" id="ARBA00004643"/>
    </source>
</evidence>
<evidence type="ECO:0000256" key="5">
    <source>
        <dbReference type="ARBA" id="ARBA00022968"/>
    </source>
</evidence>
<protein>
    <recommendedName>
        <fullName evidence="11">Dolichyl-diphosphooligosaccharide--protein glycosyltransferase subunit 4</fullName>
    </recommendedName>
</protein>
<feature type="transmembrane region" description="Helical" evidence="8">
    <location>
        <begin position="6"/>
        <end position="28"/>
    </location>
</feature>
<comment type="subcellular location">
    <subcellularLocation>
        <location evidence="1">Endoplasmic reticulum membrane</location>
        <topology evidence="1">Single-pass type III membrane protein</topology>
    </subcellularLocation>
</comment>
<name>D3BQ26_HETP5</name>
<keyword evidence="3 8" id="KW-0812">Transmembrane</keyword>
<dbReference type="InParanoid" id="D3BQ26"/>
<dbReference type="Pfam" id="PF10215">
    <property type="entry name" value="Ost4"/>
    <property type="match status" value="1"/>
</dbReference>
<dbReference type="EMBL" id="ADBJ01000047">
    <property type="protein sequence ID" value="EFA76577.1"/>
    <property type="molecule type" value="Genomic_DNA"/>
</dbReference>
<evidence type="ECO:0000313" key="9">
    <source>
        <dbReference type="EMBL" id="EFA76577.1"/>
    </source>
</evidence>
<dbReference type="GeneID" id="31365817"/>
<keyword evidence="6 8" id="KW-1133">Transmembrane helix</keyword>
<gene>
    <name evidence="9" type="ORF">PPL_10346</name>
</gene>
<evidence type="ECO:0008006" key="11">
    <source>
        <dbReference type="Google" id="ProtNLM"/>
    </source>
</evidence>
<sequence length="39" mass="4257">MITDTQLSLLANSMGAIAMILIVAYHFLTATPVAHQKRD</sequence>
<organism evidence="9 10">
    <name type="scientific">Heterostelium pallidum (strain ATCC 26659 / Pp 5 / PN500)</name>
    <name type="common">Cellular slime mold</name>
    <name type="synonym">Polysphondylium pallidum</name>
    <dbReference type="NCBI Taxonomy" id="670386"/>
    <lineage>
        <taxon>Eukaryota</taxon>
        <taxon>Amoebozoa</taxon>
        <taxon>Evosea</taxon>
        <taxon>Eumycetozoa</taxon>
        <taxon>Dictyostelia</taxon>
        <taxon>Acytosteliales</taxon>
        <taxon>Acytosteliaceae</taxon>
        <taxon>Heterostelium</taxon>
    </lineage>
</organism>
<keyword evidence="4" id="KW-0256">Endoplasmic reticulum</keyword>
<dbReference type="Proteomes" id="UP000001396">
    <property type="component" value="Unassembled WGS sequence"/>
</dbReference>
<keyword evidence="5" id="KW-0735">Signal-anchor</keyword>
<keyword evidence="10" id="KW-1185">Reference proteome</keyword>
<dbReference type="InterPro" id="IPR036330">
    <property type="entry name" value="Ost4p_sf"/>
</dbReference>